<dbReference type="SUPFAM" id="SSF50346">
    <property type="entry name" value="PRC-barrel domain"/>
    <property type="match status" value="1"/>
</dbReference>
<proteinExistence type="predicted"/>
<evidence type="ECO:0000313" key="1">
    <source>
        <dbReference type="EMBL" id="QIS23473.1"/>
    </source>
</evidence>
<evidence type="ECO:0000313" key="2">
    <source>
        <dbReference type="Proteomes" id="UP000500953"/>
    </source>
</evidence>
<accession>A0A6G9ZEQ3</accession>
<dbReference type="Proteomes" id="UP000500953">
    <property type="component" value="Chromosome"/>
</dbReference>
<sequence length="119" mass="12526">MTASWEIENLVGTRVTGACAVELGIIDQVFDDDVTGARKWALVRGPALPDGRDHIVPLSTTNMVNGICCLPYTLQQVATAPSLSTADRHITSQLAATLRTHYGIGVITSTSTAGSSAEK</sequence>
<name>A0A6G9ZEQ3_9NOCA</name>
<dbReference type="AlphaFoldDB" id="A0A6G9ZEQ3"/>
<dbReference type="EMBL" id="CP046173">
    <property type="protein sequence ID" value="QIS23473.1"/>
    <property type="molecule type" value="Genomic_DNA"/>
</dbReference>
<dbReference type="RefSeq" id="WP_167490812.1">
    <property type="nucleotide sequence ID" value="NZ_CP046173.1"/>
</dbReference>
<protein>
    <submittedName>
        <fullName evidence="1">Uncharacterized protein</fullName>
    </submittedName>
</protein>
<gene>
    <name evidence="1" type="ORF">F6W96_39390</name>
</gene>
<organism evidence="1 2">
    <name type="scientific">Nocardia terpenica</name>
    <dbReference type="NCBI Taxonomy" id="455432"/>
    <lineage>
        <taxon>Bacteria</taxon>
        <taxon>Bacillati</taxon>
        <taxon>Actinomycetota</taxon>
        <taxon>Actinomycetes</taxon>
        <taxon>Mycobacteriales</taxon>
        <taxon>Nocardiaceae</taxon>
        <taxon>Nocardia</taxon>
    </lineage>
</organism>
<reference evidence="1 2" key="1">
    <citation type="journal article" date="2019" name="ACS Chem. Biol.">
        <title>Identification and Mobilization of a Cryptic Antibiotic Biosynthesis Gene Locus from a Human-Pathogenic Nocardia Isolate.</title>
        <authorList>
            <person name="Herisse M."/>
            <person name="Ishida K."/>
            <person name="Porter J.L."/>
            <person name="Howden B."/>
            <person name="Hertweck C."/>
            <person name="Stinear T.P."/>
            <person name="Pidot S.J."/>
        </authorList>
    </citation>
    <scope>NUCLEOTIDE SEQUENCE [LARGE SCALE GENOMIC DNA]</scope>
    <source>
        <strain evidence="1 2">AUSMDU00012715</strain>
    </source>
</reference>
<dbReference type="InterPro" id="IPR011033">
    <property type="entry name" value="PRC_barrel-like_sf"/>
</dbReference>